<evidence type="ECO:0000256" key="3">
    <source>
        <dbReference type="SAM" id="MobiDB-lite"/>
    </source>
</evidence>
<dbReference type="PANTHER" id="PTHR37534">
    <property type="entry name" value="TRANSCRIPTIONAL ACTIVATOR PROTEIN UGA3"/>
    <property type="match status" value="1"/>
</dbReference>
<dbReference type="GO" id="GO:0008270">
    <property type="term" value="F:zinc ion binding"/>
    <property type="evidence" value="ECO:0007669"/>
    <property type="project" value="InterPro"/>
</dbReference>
<evidence type="ECO:0000256" key="1">
    <source>
        <dbReference type="ARBA" id="ARBA00004123"/>
    </source>
</evidence>
<dbReference type="InterPro" id="IPR036864">
    <property type="entry name" value="Zn2-C6_fun-type_DNA-bd_sf"/>
</dbReference>
<feature type="compositionally biased region" description="Low complexity" evidence="3">
    <location>
        <begin position="54"/>
        <end position="72"/>
    </location>
</feature>
<keyword evidence="6" id="KW-1185">Reference proteome</keyword>
<dbReference type="SMART" id="SM00066">
    <property type="entry name" value="GAL4"/>
    <property type="match status" value="1"/>
</dbReference>
<evidence type="ECO:0000256" key="2">
    <source>
        <dbReference type="ARBA" id="ARBA00023242"/>
    </source>
</evidence>
<dbReference type="Proteomes" id="UP000184330">
    <property type="component" value="Unassembled WGS sequence"/>
</dbReference>
<dbReference type="InterPro" id="IPR021858">
    <property type="entry name" value="Fun_TF"/>
</dbReference>
<evidence type="ECO:0000313" key="5">
    <source>
        <dbReference type="EMBL" id="CZR64073.1"/>
    </source>
</evidence>
<dbReference type="EMBL" id="FJOG01000025">
    <property type="protein sequence ID" value="CZR64073.1"/>
    <property type="molecule type" value="Genomic_DNA"/>
</dbReference>
<dbReference type="Gene3D" id="4.10.240.10">
    <property type="entry name" value="Zn(2)-C6 fungal-type DNA-binding domain"/>
    <property type="match status" value="1"/>
</dbReference>
<feature type="region of interest" description="Disordered" evidence="3">
    <location>
        <begin position="54"/>
        <end position="78"/>
    </location>
</feature>
<dbReference type="SUPFAM" id="SSF57701">
    <property type="entry name" value="Zn2/Cys6 DNA-binding domain"/>
    <property type="match status" value="1"/>
</dbReference>
<keyword evidence="2" id="KW-0539">Nucleus</keyword>
<sequence>MQEASLRSVRRRPSARLRTKTGCFKCRERRKKCDELRPVCSGCSRNGLSCRWPGTQSTSTSPNSTRSRSPGSLVTTSSRCPSPENVLFDKWGVDALQSPRACKLFEYYRSAVQPHLIRSHAHPIYFSSGWFIHGALQHSVLMDALLACSAVHLSCFYPEYRLTAIEFYSQAVSTTREQLEKKRLKGTEDWLIMLLVLAYLVEIWFFDDLRSIKRHLEAASHILHSRQLSFQRQELIPDHSFERLIAESILYNTSAVAMLMPESCDISFSVVSTHLDLFSSPGNQSNRLCESPLLGVSPELYFLVVEVSRLGLQAPSERGLEAANKLAARFSTWRENFMLENNDGGNNNNNPDPKFILGIRLYIFAIELLLSKLTERRQSAYAQLLVVAATEIIGKMGSYVESALCMDYYVWPLLIIGSAAKGQEECVDVVRRKMEDVMRTAGSGGVKMVINLLGRVWDFEGEGDDGLEVLLRTGRQDILRPSMPS</sequence>
<evidence type="ECO:0000313" key="6">
    <source>
        <dbReference type="Proteomes" id="UP000184330"/>
    </source>
</evidence>
<dbReference type="PROSITE" id="PS00463">
    <property type="entry name" value="ZN2_CY6_FUNGAL_1"/>
    <property type="match status" value="1"/>
</dbReference>
<dbReference type="GO" id="GO:0005634">
    <property type="term" value="C:nucleus"/>
    <property type="evidence" value="ECO:0007669"/>
    <property type="project" value="UniProtKB-SubCell"/>
</dbReference>
<dbReference type="PROSITE" id="PS50048">
    <property type="entry name" value="ZN2_CY6_FUNGAL_2"/>
    <property type="match status" value="1"/>
</dbReference>
<name>A0A1L7XG99_9HELO</name>
<reference evidence="5 6" key="1">
    <citation type="submission" date="2016-03" db="EMBL/GenBank/DDBJ databases">
        <authorList>
            <person name="Ploux O."/>
        </authorList>
    </citation>
    <scope>NUCLEOTIDE SEQUENCE [LARGE SCALE GENOMIC DNA]</scope>
    <source>
        <strain evidence="5 6">UAMH 11012</strain>
    </source>
</reference>
<dbReference type="InterPro" id="IPR001138">
    <property type="entry name" value="Zn2Cys6_DnaBD"/>
</dbReference>
<evidence type="ECO:0000259" key="4">
    <source>
        <dbReference type="PROSITE" id="PS50048"/>
    </source>
</evidence>
<protein>
    <recommendedName>
        <fullName evidence="4">Zn(2)-C6 fungal-type domain-containing protein</fullName>
    </recommendedName>
</protein>
<dbReference type="Pfam" id="PF11951">
    <property type="entry name" value="Fungal_trans_2"/>
    <property type="match status" value="1"/>
</dbReference>
<accession>A0A1L7XG99</accession>
<feature type="domain" description="Zn(2)-C6 fungal-type" evidence="4">
    <location>
        <begin position="22"/>
        <end position="52"/>
    </location>
</feature>
<gene>
    <name evidence="5" type="ORF">PAC_13970</name>
</gene>
<dbReference type="OrthoDB" id="1919336at2759"/>
<proteinExistence type="predicted"/>
<comment type="subcellular location">
    <subcellularLocation>
        <location evidence="1">Nucleus</location>
    </subcellularLocation>
</comment>
<dbReference type="GO" id="GO:0000981">
    <property type="term" value="F:DNA-binding transcription factor activity, RNA polymerase II-specific"/>
    <property type="evidence" value="ECO:0007669"/>
    <property type="project" value="InterPro"/>
</dbReference>
<organism evidence="5 6">
    <name type="scientific">Phialocephala subalpina</name>
    <dbReference type="NCBI Taxonomy" id="576137"/>
    <lineage>
        <taxon>Eukaryota</taxon>
        <taxon>Fungi</taxon>
        <taxon>Dikarya</taxon>
        <taxon>Ascomycota</taxon>
        <taxon>Pezizomycotina</taxon>
        <taxon>Leotiomycetes</taxon>
        <taxon>Helotiales</taxon>
        <taxon>Mollisiaceae</taxon>
        <taxon>Phialocephala</taxon>
        <taxon>Phialocephala fortinii species complex</taxon>
    </lineage>
</organism>
<dbReference type="CDD" id="cd00067">
    <property type="entry name" value="GAL4"/>
    <property type="match status" value="1"/>
</dbReference>
<dbReference type="Pfam" id="PF00172">
    <property type="entry name" value="Zn_clus"/>
    <property type="match status" value="1"/>
</dbReference>
<dbReference type="PANTHER" id="PTHR37534:SF46">
    <property type="entry name" value="ZN(II)2CYS6 TRANSCRIPTION FACTOR (EUROFUNG)"/>
    <property type="match status" value="1"/>
</dbReference>
<dbReference type="AlphaFoldDB" id="A0A1L7XG99"/>